<keyword evidence="4" id="KW-1185">Reference proteome</keyword>
<proteinExistence type="predicted"/>
<comment type="caution">
    <text evidence="3">The sequence shown here is derived from an EMBL/GenBank/DDBJ whole genome shotgun (WGS) entry which is preliminary data.</text>
</comment>
<dbReference type="AlphaFoldDB" id="A0A9W9JFK1"/>
<dbReference type="Proteomes" id="UP001150904">
    <property type="component" value="Unassembled WGS sequence"/>
</dbReference>
<feature type="compositionally biased region" description="Low complexity" evidence="1">
    <location>
        <begin position="173"/>
        <end position="188"/>
    </location>
</feature>
<name>A0A9W9JFK1_9EURO</name>
<reference evidence="3" key="2">
    <citation type="journal article" date="2023" name="IMA Fungus">
        <title>Comparative genomic study of the Penicillium genus elucidates a diverse pangenome and 15 lateral gene transfer events.</title>
        <authorList>
            <person name="Petersen C."/>
            <person name="Sorensen T."/>
            <person name="Nielsen M.R."/>
            <person name="Sondergaard T.E."/>
            <person name="Sorensen J.L."/>
            <person name="Fitzpatrick D.A."/>
            <person name="Frisvad J.C."/>
            <person name="Nielsen K.L."/>
        </authorList>
    </citation>
    <scope>NUCLEOTIDE SEQUENCE</scope>
    <source>
        <strain evidence="3">IBT 15544</strain>
    </source>
</reference>
<evidence type="ECO:0000313" key="4">
    <source>
        <dbReference type="Proteomes" id="UP001150904"/>
    </source>
</evidence>
<protein>
    <submittedName>
        <fullName evidence="3">Uncharacterized protein</fullName>
    </submittedName>
</protein>
<gene>
    <name evidence="3" type="ORF">N7498_008892</name>
</gene>
<feature type="compositionally biased region" description="Basic and acidic residues" evidence="1">
    <location>
        <begin position="208"/>
        <end position="218"/>
    </location>
</feature>
<keyword evidence="2" id="KW-0732">Signal</keyword>
<dbReference type="GeneID" id="83183255"/>
<reference evidence="3" key="1">
    <citation type="submission" date="2022-12" db="EMBL/GenBank/DDBJ databases">
        <authorList>
            <person name="Petersen C."/>
        </authorList>
    </citation>
    <scope>NUCLEOTIDE SEQUENCE</scope>
    <source>
        <strain evidence="3">IBT 15544</strain>
    </source>
</reference>
<evidence type="ECO:0000313" key="3">
    <source>
        <dbReference type="EMBL" id="KAJ5195454.1"/>
    </source>
</evidence>
<evidence type="ECO:0000256" key="1">
    <source>
        <dbReference type="SAM" id="MobiDB-lite"/>
    </source>
</evidence>
<evidence type="ECO:0000256" key="2">
    <source>
        <dbReference type="SAM" id="SignalP"/>
    </source>
</evidence>
<feature type="compositionally biased region" description="Basic residues" evidence="1">
    <location>
        <begin position="255"/>
        <end position="267"/>
    </location>
</feature>
<feature type="compositionally biased region" description="Basic residues" evidence="1">
    <location>
        <begin position="139"/>
        <end position="155"/>
    </location>
</feature>
<dbReference type="RefSeq" id="XP_058305942.1">
    <property type="nucleotide sequence ID" value="XM_058455954.1"/>
</dbReference>
<feature type="chain" id="PRO_5040733700" evidence="2">
    <location>
        <begin position="24"/>
        <end position="295"/>
    </location>
</feature>
<feature type="compositionally biased region" description="Basic and acidic residues" evidence="1">
    <location>
        <begin position="101"/>
        <end position="114"/>
    </location>
</feature>
<organism evidence="3 4">
    <name type="scientific">Penicillium cinerascens</name>
    <dbReference type="NCBI Taxonomy" id="70096"/>
    <lineage>
        <taxon>Eukaryota</taxon>
        <taxon>Fungi</taxon>
        <taxon>Dikarya</taxon>
        <taxon>Ascomycota</taxon>
        <taxon>Pezizomycotina</taxon>
        <taxon>Eurotiomycetes</taxon>
        <taxon>Eurotiomycetidae</taxon>
        <taxon>Eurotiales</taxon>
        <taxon>Aspergillaceae</taxon>
        <taxon>Penicillium</taxon>
    </lineage>
</organism>
<feature type="region of interest" description="Disordered" evidence="1">
    <location>
        <begin position="40"/>
        <end position="64"/>
    </location>
</feature>
<feature type="signal peptide" evidence="2">
    <location>
        <begin position="1"/>
        <end position="23"/>
    </location>
</feature>
<feature type="region of interest" description="Disordered" evidence="1">
    <location>
        <begin position="99"/>
        <end position="295"/>
    </location>
</feature>
<sequence length="295" mass="33991">MQQNALVALLIGITLVVIGTGWAGHCIYDRHVRLGIKNDRAHVQGQNGPRDLERGHGSRHIPDYTHDAWIRPSRKQRTPYIAKPGYVTYKLVNRGVNTDWTQHDSRPHQEDKNPFYRKGSPAPRQKQRKQQQGYGNKSQGKKKQRWKNKQNKKNRQNNQDHSYWGNTNNYQGNQNDTTWENTNNNDNNDGGGYQNGNANQSHKGSSSQKEDNPDEWRPKSNQSRKSHSQNQDGSDRQYSKNSWGGNRNENDRQSHRTSRGIPQRRHSLMNYGDAMDSQVGWGSKKEDGGEPEVVW</sequence>
<dbReference type="EMBL" id="JAPQKR010000015">
    <property type="protein sequence ID" value="KAJ5195454.1"/>
    <property type="molecule type" value="Genomic_DNA"/>
</dbReference>
<feature type="compositionally biased region" description="Basic and acidic residues" evidence="1">
    <location>
        <begin position="50"/>
        <end position="64"/>
    </location>
</feature>
<accession>A0A9W9JFK1</accession>
<feature type="compositionally biased region" description="Polar residues" evidence="1">
    <location>
        <begin position="160"/>
        <end position="172"/>
    </location>
</feature>